<keyword evidence="1" id="KW-0472">Membrane</keyword>
<keyword evidence="1" id="KW-1133">Transmembrane helix</keyword>
<evidence type="ECO:0000256" key="1">
    <source>
        <dbReference type="SAM" id="Phobius"/>
    </source>
</evidence>
<dbReference type="Proteomes" id="UP000652681">
    <property type="component" value="Unassembled WGS sequence"/>
</dbReference>
<keyword evidence="3" id="KW-1185">Reference proteome</keyword>
<keyword evidence="1" id="KW-0812">Transmembrane</keyword>
<sequence>MKNIRRFQRVTFVSFVGLNSIVYTEMAEFPINEQVILIISVVAITTGLVLLSSLFRKKSTRNQLNP</sequence>
<proteinExistence type="predicted"/>
<accession>A0A8J6TSM4</accession>
<reference evidence="2" key="1">
    <citation type="submission" date="2020-09" db="EMBL/GenBank/DDBJ databases">
        <title>Taishania pollutisoli gen. nov., sp. nov., Isolated from Tetrabromobisphenol A-Contaminated Soil.</title>
        <authorList>
            <person name="Chen Q."/>
        </authorList>
    </citation>
    <scope>NUCLEOTIDE SEQUENCE</scope>
    <source>
        <strain evidence="2">CZZ-1</strain>
    </source>
</reference>
<dbReference type="RefSeq" id="WP_216713982.1">
    <property type="nucleotide sequence ID" value="NZ_JACVEL010000004.1"/>
</dbReference>
<dbReference type="EMBL" id="JACVEL010000004">
    <property type="protein sequence ID" value="MBC9812397.1"/>
    <property type="molecule type" value="Genomic_DNA"/>
</dbReference>
<name>A0A8J6TSM4_9FLAO</name>
<gene>
    <name evidence="2" type="ORF">H9Y05_07915</name>
</gene>
<evidence type="ECO:0000313" key="2">
    <source>
        <dbReference type="EMBL" id="MBC9812397.1"/>
    </source>
</evidence>
<comment type="caution">
    <text evidence="2">The sequence shown here is derived from an EMBL/GenBank/DDBJ whole genome shotgun (WGS) entry which is preliminary data.</text>
</comment>
<protein>
    <submittedName>
        <fullName evidence="2">Uncharacterized protein</fullName>
    </submittedName>
</protein>
<dbReference type="AlphaFoldDB" id="A0A8J6TSM4"/>
<feature type="transmembrane region" description="Helical" evidence="1">
    <location>
        <begin position="36"/>
        <end position="55"/>
    </location>
</feature>
<organism evidence="2 3">
    <name type="scientific">Taishania pollutisoli</name>
    <dbReference type="NCBI Taxonomy" id="2766479"/>
    <lineage>
        <taxon>Bacteria</taxon>
        <taxon>Pseudomonadati</taxon>
        <taxon>Bacteroidota</taxon>
        <taxon>Flavobacteriia</taxon>
        <taxon>Flavobacteriales</taxon>
        <taxon>Crocinitomicaceae</taxon>
        <taxon>Taishania</taxon>
    </lineage>
</organism>
<evidence type="ECO:0000313" key="3">
    <source>
        <dbReference type="Proteomes" id="UP000652681"/>
    </source>
</evidence>